<evidence type="ECO:0000256" key="2">
    <source>
        <dbReference type="ARBA" id="ARBA00022679"/>
    </source>
</evidence>
<name>A0A5S3PDZ5_9FLAO</name>
<proteinExistence type="inferred from homology"/>
<accession>A0A5S3PDZ5</accession>
<evidence type="ECO:0000313" key="5">
    <source>
        <dbReference type="EMBL" id="TMM52107.1"/>
    </source>
</evidence>
<reference evidence="5 6" key="1">
    <citation type="submission" date="2019-05" db="EMBL/GenBank/DDBJ databases">
        <authorList>
            <person name="Zhang J.-Y."/>
            <person name="Feg X."/>
            <person name="Du Z.-J."/>
        </authorList>
    </citation>
    <scope>NUCLEOTIDE SEQUENCE [LARGE SCALE GENOMIC DNA]</scope>
    <source>
        <strain evidence="5 6">RZ26</strain>
    </source>
</reference>
<dbReference type="Proteomes" id="UP000310314">
    <property type="component" value="Unassembled WGS sequence"/>
</dbReference>
<dbReference type="InterPro" id="IPR051016">
    <property type="entry name" value="Diverse_Substrate_AcTransf"/>
</dbReference>
<sequence length="151" mass="17690">MRINSKIRIAGPDDIPQIMELCCLHAEYEKAAYSIKNKKERLLRDLFATDPKLYCLVVESNAELIGYATYMKQYSTWDAEEYLYLDCIYIKEFARGLGIGEKLVKTIEKQGRKLGCSLIQWQTPDFNIRAIKFYRRIGAVSKNKERFFLKI</sequence>
<organism evidence="5 6">
    <name type="scientific">Maribacter algarum</name>
    <name type="common">ex Zhang et al. 2020</name>
    <dbReference type="NCBI Taxonomy" id="2578118"/>
    <lineage>
        <taxon>Bacteria</taxon>
        <taxon>Pseudomonadati</taxon>
        <taxon>Bacteroidota</taxon>
        <taxon>Flavobacteriia</taxon>
        <taxon>Flavobacteriales</taxon>
        <taxon>Flavobacteriaceae</taxon>
        <taxon>Maribacter</taxon>
    </lineage>
</organism>
<dbReference type="SUPFAM" id="SSF55729">
    <property type="entry name" value="Acyl-CoA N-acyltransferases (Nat)"/>
    <property type="match status" value="1"/>
</dbReference>
<feature type="domain" description="N-acetyltransferase" evidence="4">
    <location>
        <begin position="5"/>
        <end position="151"/>
    </location>
</feature>
<comment type="caution">
    <text evidence="5">The sequence shown here is derived from an EMBL/GenBank/DDBJ whole genome shotgun (WGS) entry which is preliminary data.</text>
</comment>
<dbReference type="CDD" id="cd04301">
    <property type="entry name" value="NAT_SF"/>
    <property type="match status" value="1"/>
</dbReference>
<dbReference type="PROSITE" id="PS51186">
    <property type="entry name" value="GNAT"/>
    <property type="match status" value="1"/>
</dbReference>
<comment type="similarity">
    <text evidence="1">Belongs to the acetyltransferase family.</text>
</comment>
<dbReference type="PANTHER" id="PTHR10545:SF29">
    <property type="entry name" value="GH14572P-RELATED"/>
    <property type="match status" value="1"/>
</dbReference>
<dbReference type="InterPro" id="IPR016181">
    <property type="entry name" value="Acyl_CoA_acyltransferase"/>
</dbReference>
<keyword evidence="3" id="KW-0012">Acyltransferase</keyword>
<dbReference type="EMBL" id="VATY01000006">
    <property type="protein sequence ID" value="TMM52107.1"/>
    <property type="molecule type" value="Genomic_DNA"/>
</dbReference>
<dbReference type="GO" id="GO:0008080">
    <property type="term" value="F:N-acetyltransferase activity"/>
    <property type="evidence" value="ECO:0007669"/>
    <property type="project" value="TreeGrafter"/>
</dbReference>
<evidence type="ECO:0000256" key="3">
    <source>
        <dbReference type="ARBA" id="ARBA00023315"/>
    </source>
</evidence>
<keyword evidence="6" id="KW-1185">Reference proteome</keyword>
<keyword evidence="2 5" id="KW-0808">Transferase</keyword>
<dbReference type="OrthoDB" id="9805924at2"/>
<dbReference type="PANTHER" id="PTHR10545">
    <property type="entry name" value="DIAMINE N-ACETYLTRANSFERASE"/>
    <property type="match status" value="1"/>
</dbReference>
<dbReference type="InterPro" id="IPR000182">
    <property type="entry name" value="GNAT_dom"/>
</dbReference>
<gene>
    <name evidence="5" type="ORF">FEE95_20675</name>
</gene>
<dbReference type="Pfam" id="PF00583">
    <property type="entry name" value="Acetyltransf_1"/>
    <property type="match status" value="1"/>
</dbReference>
<dbReference type="FunFam" id="3.40.630.30:FF:000064">
    <property type="entry name" value="GNAT family acetyltransferase"/>
    <property type="match status" value="1"/>
</dbReference>
<protein>
    <submittedName>
        <fullName evidence="5">GNAT family N-acetyltransferase</fullName>
    </submittedName>
</protein>
<evidence type="ECO:0000259" key="4">
    <source>
        <dbReference type="PROSITE" id="PS51186"/>
    </source>
</evidence>
<dbReference type="RefSeq" id="WP_138659950.1">
    <property type="nucleotide sequence ID" value="NZ_VATY01000006.1"/>
</dbReference>
<dbReference type="Gene3D" id="3.40.630.30">
    <property type="match status" value="1"/>
</dbReference>
<dbReference type="AlphaFoldDB" id="A0A5S3PDZ5"/>
<evidence type="ECO:0000313" key="6">
    <source>
        <dbReference type="Proteomes" id="UP000310314"/>
    </source>
</evidence>
<evidence type="ECO:0000256" key="1">
    <source>
        <dbReference type="ARBA" id="ARBA00008694"/>
    </source>
</evidence>